<dbReference type="PANTHER" id="PTHR11240:SF22">
    <property type="entry name" value="RIBONUCLEASE T2"/>
    <property type="match status" value="1"/>
</dbReference>
<dbReference type="GO" id="GO:0033897">
    <property type="term" value="F:ribonuclease T2 activity"/>
    <property type="evidence" value="ECO:0007669"/>
    <property type="project" value="InterPro"/>
</dbReference>
<evidence type="ECO:0000256" key="2">
    <source>
        <dbReference type="RuleBase" id="RU004328"/>
    </source>
</evidence>
<dbReference type="PROSITE" id="PS00530">
    <property type="entry name" value="RNASE_T2_1"/>
    <property type="match status" value="1"/>
</dbReference>
<dbReference type="PANTHER" id="PTHR11240">
    <property type="entry name" value="RIBONUCLEASE T2"/>
    <property type="match status" value="1"/>
</dbReference>
<feature type="chain" id="PRO_5042931647" evidence="3">
    <location>
        <begin position="17"/>
        <end position="209"/>
    </location>
</feature>
<dbReference type="InterPro" id="IPR036430">
    <property type="entry name" value="RNase_T2-like_sf"/>
</dbReference>
<feature type="signal peptide" evidence="3">
    <location>
        <begin position="1"/>
        <end position="16"/>
    </location>
</feature>
<dbReference type="Pfam" id="PF00445">
    <property type="entry name" value="Ribonuclease_T2"/>
    <property type="match status" value="1"/>
</dbReference>
<dbReference type="InterPro" id="IPR018188">
    <property type="entry name" value="RNase_T2_His_AS_1"/>
</dbReference>
<gene>
    <name evidence="4" type="ORF">IV417_15970</name>
</gene>
<dbReference type="Gene3D" id="3.90.730.10">
    <property type="entry name" value="Ribonuclease T2-like"/>
    <property type="match status" value="1"/>
</dbReference>
<comment type="caution">
    <text evidence="4">The sequence shown here is derived from an EMBL/GenBank/DDBJ whole genome shotgun (WGS) entry which is preliminary data.</text>
</comment>
<organism evidence="4 5">
    <name type="scientific">Harenicola maris</name>
    <dbReference type="NCBI Taxonomy" id="2841044"/>
    <lineage>
        <taxon>Bacteria</taxon>
        <taxon>Pseudomonadati</taxon>
        <taxon>Pseudomonadota</taxon>
        <taxon>Alphaproteobacteria</taxon>
        <taxon>Rhodobacterales</taxon>
        <taxon>Paracoccaceae</taxon>
        <taxon>Harenicola</taxon>
    </lineage>
</organism>
<reference evidence="4 5" key="1">
    <citation type="journal article" date="2021" name="Arch. Microbiol.">
        <title>Harenicola maris gen. nov., sp. nov. isolated from the Sea of Japan shallow sediments.</title>
        <authorList>
            <person name="Romanenko L.A."/>
            <person name="Kurilenko V.V."/>
            <person name="Chernysheva N.Y."/>
            <person name="Tekutyeva L.A."/>
            <person name="Velansky P.V."/>
            <person name="Svetashev V.I."/>
            <person name="Isaeva M.P."/>
        </authorList>
    </citation>
    <scope>NUCLEOTIDE SEQUENCE [LARGE SCALE GENOMIC DNA]</scope>
    <source>
        <strain evidence="4 5">KMM 3653</strain>
    </source>
</reference>
<dbReference type="GO" id="GO:0006401">
    <property type="term" value="P:RNA catabolic process"/>
    <property type="evidence" value="ECO:0007669"/>
    <property type="project" value="UniProtKB-ARBA"/>
</dbReference>
<evidence type="ECO:0000313" key="5">
    <source>
        <dbReference type="Proteomes" id="UP001315686"/>
    </source>
</evidence>
<dbReference type="CDD" id="cd01062">
    <property type="entry name" value="RNase_T2_prok"/>
    <property type="match status" value="1"/>
</dbReference>
<keyword evidence="5" id="KW-1185">Reference proteome</keyword>
<comment type="similarity">
    <text evidence="1 2">Belongs to the RNase T2 family.</text>
</comment>
<dbReference type="Proteomes" id="UP001315686">
    <property type="component" value="Unassembled WGS sequence"/>
</dbReference>
<evidence type="ECO:0000256" key="1">
    <source>
        <dbReference type="ARBA" id="ARBA00007469"/>
    </source>
</evidence>
<sequence>MRFLLALLMLCGIARADGEPAGQFDYYVLALSWSPTFCTLEGAARGNPQCDAGKDHGWVLHGLWPQNHRGWPSYCRTTARDPSRADTREMVDIMGSSGSAWHQWKKHGRCSGLASDDFFALARQAYDGVTRPEVFRKLPKDIKLPASVVEEAWIKANPSLKPDMLTVTCKSGHIQEVRICLSKDLSPVPCGRDVVRDCTLTDALFEAID</sequence>
<dbReference type="InterPro" id="IPR001568">
    <property type="entry name" value="RNase_T2-like"/>
</dbReference>
<dbReference type="RefSeq" id="WP_327795101.1">
    <property type="nucleotide sequence ID" value="NZ_JADQAZ010000003.1"/>
</dbReference>
<accession>A0AAP2G9D7</accession>
<evidence type="ECO:0000256" key="3">
    <source>
        <dbReference type="SAM" id="SignalP"/>
    </source>
</evidence>
<keyword evidence="3" id="KW-0732">Signal</keyword>
<dbReference type="AlphaFoldDB" id="A0AAP2G9D7"/>
<evidence type="ECO:0000313" key="4">
    <source>
        <dbReference type="EMBL" id="MBT0958887.1"/>
    </source>
</evidence>
<dbReference type="GO" id="GO:0003723">
    <property type="term" value="F:RNA binding"/>
    <property type="evidence" value="ECO:0007669"/>
    <property type="project" value="InterPro"/>
</dbReference>
<proteinExistence type="inferred from homology"/>
<dbReference type="SUPFAM" id="SSF55895">
    <property type="entry name" value="Ribonuclease Rh-like"/>
    <property type="match status" value="1"/>
</dbReference>
<dbReference type="EMBL" id="JADQAZ010000003">
    <property type="protein sequence ID" value="MBT0958887.1"/>
    <property type="molecule type" value="Genomic_DNA"/>
</dbReference>
<name>A0AAP2G9D7_9RHOB</name>
<protein>
    <submittedName>
        <fullName evidence="4">Ribonuclease T2</fullName>
    </submittedName>
</protein>
<dbReference type="InterPro" id="IPR039378">
    <property type="entry name" value="RNase_T2_prok"/>
</dbReference>